<evidence type="ECO:0000256" key="1">
    <source>
        <dbReference type="SAM" id="SignalP"/>
    </source>
</evidence>
<feature type="signal peptide" evidence="1">
    <location>
        <begin position="1"/>
        <end position="23"/>
    </location>
</feature>
<gene>
    <name evidence="2" type="ORF">SAMN04487996_12255</name>
</gene>
<dbReference type="Proteomes" id="UP000198748">
    <property type="component" value="Unassembled WGS sequence"/>
</dbReference>
<proteinExistence type="predicted"/>
<dbReference type="AlphaFoldDB" id="A0A1G7WI22"/>
<evidence type="ECO:0000313" key="2">
    <source>
        <dbReference type="EMBL" id="SDG71625.1"/>
    </source>
</evidence>
<dbReference type="STRING" id="659014.SAMN04487996_12255"/>
<keyword evidence="1" id="KW-0732">Signal</keyword>
<dbReference type="RefSeq" id="WP_090156689.1">
    <property type="nucleotide sequence ID" value="NZ_FNAN01000022.1"/>
</dbReference>
<sequence length="240" mass="25758">MKNYQKALLAAGLVLVASAVTFATSNLVIGFAAAIFSVVGIQQITGGAFIDVSGVAGCLALAGIKRQCQTLTIGGAKRLYICLAEDLATEFLTYELAKTMGKFTGAIPLVVGKKFIEVEAWYDTTKFDTEKKIGAGFTQGLEFKILGYNETIVKFSALMYETPVCFIVQGNDDRLYFIGQKYIPMMVEMKGVLPEKGTARKEATFTSKQDGLMVPVFPLDATVTFDVEPLVGAEAPEGGA</sequence>
<keyword evidence="3" id="KW-1185">Reference proteome</keyword>
<reference evidence="3" key="1">
    <citation type="submission" date="2016-10" db="EMBL/GenBank/DDBJ databases">
        <authorList>
            <person name="Varghese N."/>
            <person name="Submissions S."/>
        </authorList>
    </citation>
    <scope>NUCLEOTIDE SEQUENCE [LARGE SCALE GENOMIC DNA]</scope>
    <source>
        <strain evidence="3">DSM 25329</strain>
    </source>
</reference>
<organism evidence="2 3">
    <name type="scientific">Dyadobacter soli</name>
    <dbReference type="NCBI Taxonomy" id="659014"/>
    <lineage>
        <taxon>Bacteria</taxon>
        <taxon>Pseudomonadati</taxon>
        <taxon>Bacteroidota</taxon>
        <taxon>Cytophagia</taxon>
        <taxon>Cytophagales</taxon>
        <taxon>Spirosomataceae</taxon>
        <taxon>Dyadobacter</taxon>
    </lineage>
</organism>
<dbReference type="EMBL" id="FNAN01000022">
    <property type="protein sequence ID" value="SDG71625.1"/>
    <property type="molecule type" value="Genomic_DNA"/>
</dbReference>
<feature type="chain" id="PRO_5011695530" evidence="1">
    <location>
        <begin position="24"/>
        <end position="240"/>
    </location>
</feature>
<evidence type="ECO:0000313" key="3">
    <source>
        <dbReference type="Proteomes" id="UP000198748"/>
    </source>
</evidence>
<protein>
    <submittedName>
        <fullName evidence="2">Uncharacterized protein</fullName>
    </submittedName>
</protein>
<name>A0A1G7WI22_9BACT</name>
<accession>A0A1G7WI22</accession>
<dbReference type="OrthoDB" id="944999at2"/>